<feature type="compositionally biased region" description="Basic and acidic residues" evidence="1">
    <location>
        <begin position="151"/>
        <end position="161"/>
    </location>
</feature>
<dbReference type="Proteomes" id="UP000034805">
    <property type="component" value="Unassembled WGS sequence"/>
</dbReference>
<dbReference type="AlphaFoldDB" id="A0A0P7TSZ1"/>
<evidence type="ECO:0000313" key="3">
    <source>
        <dbReference type="Proteomes" id="UP000034805"/>
    </source>
</evidence>
<name>A0A0P7TSZ1_SCLFO</name>
<comment type="caution">
    <text evidence="2">The sequence shown here is derived from an EMBL/GenBank/DDBJ whole genome shotgun (WGS) entry which is preliminary data.</text>
</comment>
<feature type="compositionally biased region" description="Low complexity" evidence="1">
    <location>
        <begin position="141"/>
        <end position="150"/>
    </location>
</feature>
<evidence type="ECO:0000256" key="1">
    <source>
        <dbReference type="SAM" id="MobiDB-lite"/>
    </source>
</evidence>
<organism evidence="2 3">
    <name type="scientific">Scleropages formosus</name>
    <name type="common">Asian bonytongue</name>
    <name type="synonym">Osteoglossum formosum</name>
    <dbReference type="NCBI Taxonomy" id="113540"/>
    <lineage>
        <taxon>Eukaryota</taxon>
        <taxon>Metazoa</taxon>
        <taxon>Chordata</taxon>
        <taxon>Craniata</taxon>
        <taxon>Vertebrata</taxon>
        <taxon>Euteleostomi</taxon>
        <taxon>Actinopterygii</taxon>
        <taxon>Neopterygii</taxon>
        <taxon>Teleostei</taxon>
        <taxon>Osteoglossocephala</taxon>
        <taxon>Osteoglossomorpha</taxon>
        <taxon>Osteoglossiformes</taxon>
        <taxon>Osteoglossidae</taxon>
        <taxon>Scleropages</taxon>
    </lineage>
</organism>
<evidence type="ECO:0000313" key="2">
    <source>
        <dbReference type="EMBL" id="KPP64372.1"/>
    </source>
</evidence>
<reference evidence="2 3" key="1">
    <citation type="submission" date="2015-08" db="EMBL/GenBank/DDBJ databases">
        <title>The genome of the Asian arowana (Scleropages formosus).</title>
        <authorList>
            <person name="Tan M.H."/>
            <person name="Gan H.M."/>
            <person name="Croft L.J."/>
            <person name="Austin C.M."/>
        </authorList>
    </citation>
    <scope>NUCLEOTIDE SEQUENCE [LARGE SCALE GENOMIC DNA]</scope>
    <source>
        <strain evidence="2">Aro1</strain>
    </source>
</reference>
<protein>
    <submittedName>
        <fullName evidence="2">Uncharacterized protein</fullName>
    </submittedName>
</protein>
<feature type="compositionally biased region" description="Basic and acidic residues" evidence="1">
    <location>
        <begin position="13"/>
        <end position="33"/>
    </location>
</feature>
<feature type="region of interest" description="Disordered" evidence="1">
    <location>
        <begin position="139"/>
        <end position="175"/>
    </location>
</feature>
<accession>A0A0P7TSZ1</accession>
<dbReference type="EMBL" id="JARO02007095">
    <property type="protein sequence ID" value="KPP64372.1"/>
    <property type="molecule type" value="Genomic_DNA"/>
</dbReference>
<proteinExistence type="predicted"/>
<feature type="non-terminal residue" evidence="2">
    <location>
        <position position="175"/>
    </location>
</feature>
<feature type="region of interest" description="Disordered" evidence="1">
    <location>
        <begin position="1"/>
        <end position="77"/>
    </location>
</feature>
<feature type="compositionally biased region" description="Basic residues" evidence="1">
    <location>
        <begin position="34"/>
        <end position="47"/>
    </location>
</feature>
<sequence length="175" mass="19349">MENVRGKGAGEGPDGRSSRKRTPDTDVRSPSDRKRTKHGTGKMHKKLEKSEKHSGSTKIKHLSIGSRGKPLQEPQITSSEELTCRMEAEAENSVGVADPYASHLEEDSYTSHSKISVDLNSNLSAYDELYKSRFIKKVNGSAAEQEQTSSESERWSTDKTIKIKHRGSSEMLAGD</sequence>
<gene>
    <name evidence="2" type="ORF">Z043_117293</name>
</gene>